<accession>A0A5J5C0E9</accession>
<evidence type="ECO:0000313" key="3">
    <source>
        <dbReference type="Proteomes" id="UP000325577"/>
    </source>
</evidence>
<dbReference type="Proteomes" id="UP000325577">
    <property type="component" value="Linkage Group LG0"/>
</dbReference>
<sequence>MMTWCLLLGSDGVSMAAVNVNEIVAAGDQSMNFGADMAVKICQRSGIKGIGIVDIDMFAWMAVTKLPRRWKLGDDSSKLTSGDDMVESWML</sequence>
<organism evidence="2 3">
    <name type="scientific">Nyssa sinensis</name>
    <dbReference type="NCBI Taxonomy" id="561372"/>
    <lineage>
        <taxon>Eukaryota</taxon>
        <taxon>Viridiplantae</taxon>
        <taxon>Streptophyta</taxon>
        <taxon>Embryophyta</taxon>
        <taxon>Tracheophyta</taxon>
        <taxon>Spermatophyta</taxon>
        <taxon>Magnoliopsida</taxon>
        <taxon>eudicotyledons</taxon>
        <taxon>Gunneridae</taxon>
        <taxon>Pentapetalae</taxon>
        <taxon>asterids</taxon>
        <taxon>Cornales</taxon>
        <taxon>Nyssaceae</taxon>
        <taxon>Nyssa</taxon>
    </lineage>
</organism>
<dbReference type="AlphaFoldDB" id="A0A5J5C0E9"/>
<name>A0A5J5C0E9_9ASTE</name>
<evidence type="ECO:0000256" key="1">
    <source>
        <dbReference type="SAM" id="SignalP"/>
    </source>
</evidence>
<gene>
    <name evidence="2" type="ORF">F0562_000048</name>
</gene>
<feature type="chain" id="PRO_5023867647" evidence="1">
    <location>
        <begin position="17"/>
        <end position="91"/>
    </location>
</feature>
<reference evidence="2 3" key="1">
    <citation type="submission" date="2019-09" db="EMBL/GenBank/DDBJ databases">
        <title>A chromosome-level genome assembly of the Chinese tupelo Nyssa sinensis.</title>
        <authorList>
            <person name="Yang X."/>
            <person name="Kang M."/>
            <person name="Yang Y."/>
            <person name="Xiong H."/>
            <person name="Wang M."/>
            <person name="Zhang Z."/>
            <person name="Wang Z."/>
            <person name="Wu H."/>
            <person name="Ma T."/>
            <person name="Liu J."/>
            <person name="Xi Z."/>
        </authorList>
    </citation>
    <scope>NUCLEOTIDE SEQUENCE [LARGE SCALE GENOMIC DNA]</scope>
    <source>
        <strain evidence="2">J267</strain>
        <tissue evidence="2">Leaf</tissue>
    </source>
</reference>
<evidence type="ECO:0000313" key="2">
    <source>
        <dbReference type="EMBL" id="KAA8548364.1"/>
    </source>
</evidence>
<keyword evidence="3" id="KW-1185">Reference proteome</keyword>
<feature type="signal peptide" evidence="1">
    <location>
        <begin position="1"/>
        <end position="16"/>
    </location>
</feature>
<protein>
    <submittedName>
        <fullName evidence="2">Uncharacterized protein</fullName>
    </submittedName>
</protein>
<dbReference type="EMBL" id="CM018031">
    <property type="protein sequence ID" value="KAA8548364.1"/>
    <property type="molecule type" value="Genomic_DNA"/>
</dbReference>
<keyword evidence="1" id="KW-0732">Signal</keyword>
<proteinExistence type="predicted"/>